<organism evidence="1 2">
    <name type="scientific">Sporolactobacillus terrae</name>
    <dbReference type="NCBI Taxonomy" id="269673"/>
    <lineage>
        <taxon>Bacteria</taxon>
        <taxon>Bacillati</taxon>
        <taxon>Bacillota</taxon>
        <taxon>Bacilli</taxon>
        <taxon>Bacillales</taxon>
        <taxon>Sporolactobacillaceae</taxon>
        <taxon>Sporolactobacillus</taxon>
    </lineage>
</organism>
<evidence type="ECO:0000313" key="1">
    <source>
        <dbReference type="EMBL" id="BBN97463.1"/>
    </source>
</evidence>
<protein>
    <submittedName>
        <fullName evidence="1">Uncharacterized protein</fullName>
    </submittedName>
</protein>
<proteinExistence type="predicted"/>
<reference evidence="1 2" key="1">
    <citation type="submission" date="2019-09" db="EMBL/GenBank/DDBJ databases">
        <title>Complete genome sequence of Sporolactobacillus terrae 70-3.</title>
        <authorList>
            <person name="Tanaka N."/>
            <person name="Shiwa Y."/>
            <person name="Fujita N."/>
            <person name="Tanasupawat S."/>
        </authorList>
    </citation>
    <scope>NUCLEOTIDE SEQUENCE [LARGE SCALE GENOMIC DNA]</scope>
    <source>
        <strain evidence="1 2">70-3</strain>
    </source>
</reference>
<dbReference type="Proteomes" id="UP000326951">
    <property type="component" value="Chromosome"/>
</dbReference>
<dbReference type="RefSeq" id="WP_152080048.1">
    <property type="nucleotide sequence ID" value="NZ_AP021853.1"/>
</dbReference>
<evidence type="ECO:0000313" key="2">
    <source>
        <dbReference type="Proteomes" id="UP000326951"/>
    </source>
</evidence>
<dbReference type="EMBL" id="AP021853">
    <property type="protein sequence ID" value="BBN97463.1"/>
    <property type="molecule type" value="Genomic_DNA"/>
</dbReference>
<name>A0A5K7WYP3_9BACL</name>
<gene>
    <name evidence="1" type="ORF">St703_01680</name>
</gene>
<sequence>MSIDVMCTEQSFNKPTLQALSEAGGRIHLPKDLTKSPSFRFDTAEQLHRFDELRKAYEKNAGQGALG</sequence>
<dbReference type="AlphaFoldDB" id="A0A5K7WYP3"/>
<accession>A0A5K7WYP3</accession>